<evidence type="ECO:0000256" key="1">
    <source>
        <dbReference type="ARBA" id="ARBA00009500"/>
    </source>
</evidence>
<evidence type="ECO:0000313" key="4">
    <source>
        <dbReference type="EMBL" id="EFQ97212.1"/>
    </source>
</evidence>
<dbReference type="OrthoDB" id="1063785at2759"/>
<dbReference type="InParanoid" id="E5QYC0"/>
<dbReference type="PANTHER" id="PTHR11461:SF211">
    <property type="entry name" value="GH10112P-RELATED"/>
    <property type="match status" value="1"/>
</dbReference>
<dbReference type="Gene3D" id="3.30.497.10">
    <property type="entry name" value="Antithrombin, subunit I, domain 2"/>
    <property type="match status" value="1"/>
</dbReference>
<protein>
    <submittedName>
        <fullName evidence="4">Serpin B6</fullName>
    </submittedName>
</protein>
<dbReference type="InterPro" id="IPR042178">
    <property type="entry name" value="Serpin_sf_1"/>
</dbReference>
<reference evidence="5" key="1">
    <citation type="journal article" date="2012" name="MBio">
        <title>Comparative genome analysis of Trichophyton rubrum and related dermatophytes reveals candidate genes involved in infection.</title>
        <authorList>
            <person name="Martinez D.A."/>
            <person name="Oliver B.G."/>
            <person name="Graeser Y."/>
            <person name="Goldberg J.M."/>
            <person name="Li W."/>
            <person name="Martinez-Rossi N.M."/>
            <person name="Monod M."/>
            <person name="Shelest E."/>
            <person name="Barton R.C."/>
            <person name="Birch E."/>
            <person name="Brakhage A.A."/>
            <person name="Chen Z."/>
            <person name="Gurr S.J."/>
            <person name="Heiman D."/>
            <person name="Heitman J."/>
            <person name="Kosti I."/>
            <person name="Rossi A."/>
            <person name="Saif S."/>
            <person name="Samalova M."/>
            <person name="Saunders C.W."/>
            <person name="Shea T."/>
            <person name="Summerbell R.C."/>
            <person name="Xu J."/>
            <person name="Young S."/>
            <person name="Zeng Q."/>
            <person name="Birren B.W."/>
            <person name="Cuomo C.A."/>
            <person name="White T.C."/>
        </authorList>
    </citation>
    <scope>NUCLEOTIDE SEQUENCE [LARGE SCALE GENOMIC DNA]</scope>
    <source>
        <strain evidence="5">ATCC MYA-4604 / CBS 118893</strain>
    </source>
</reference>
<organism evidence="5">
    <name type="scientific">Arthroderma gypseum (strain ATCC MYA-4604 / CBS 118893)</name>
    <name type="common">Microsporum gypseum</name>
    <dbReference type="NCBI Taxonomy" id="535722"/>
    <lineage>
        <taxon>Eukaryota</taxon>
        <taxon>Fungi</taxon>
        <taxon>Dikarya</taxon>
        <taxon>Ascomycota</taxon>
        <taxon>Pezizomycotina</taxon>
        <taxon>Eurotiomycetes</taxon>
        <taxon>Eurotiomycetidae</taxon>
        <taxon>Onygenales</taxon>
        <taxon>Arthrodermataceae</taxon>
        <taxon>Nannizzia</taxon>
    </lineage>
</organism>
<dbReference type="InterPro" id="IPR023796">
    <property type="entry name" value="Serpin_dom"/>
</dbReference>
<comment type="similarity">
    <text evidence="1 2">Belongs to the serpin family.</text>
</comment>
<sequence length="340" mass="37483">MTAPSAFSSVSFVGLKLLQQLCGKEIPDGGIALSPASIGIAMAMLAGAAIPSEAQKMCQSMGFGDKPEELDAVHHHLKHCNDTTAAANAIFAEKGTVLHDEYTNFLERFEVCTNMEFPRLVDGRDAINGWISDNTMGMINNMISNDSLARSHLVLINALAFKGIWKEKFDPKNTASDFQFKVTDSDIRRVDMMFRFKEDIYVHNTSKYRAVKLPYEAKNVSALTSFTAYLPRDGVSVQEVMSCLPSIQEQNSFRQEKIDRFGFPKMDMSYSTDIFPLFEEIGLHIPSDFPKMGEGGNIVSSVLHNTAVSVDEQGTRAAASTAVMMTRDDALCIVPGRVLP</sequence>
<evidence type="ECO:0000256" key="2">
    <source>
        <dbReference type="RuleBase" id="RU000411"/>
    </source>
</evidence>
<dbReference type="CDD" id="cd00172">
    <property type="entry name" value="serpin"/>
    <property type="match status" value="1"/>
</dbReference>
<dbReference type="AlphaFoldDB" id="E5QYC0"/>
<dbReference type="HOGENOM" id="CLU_023330_0_2_1"/>
<accession>E5QYC0</accession>
<dbReference type="SUPFAM" id="SSF56574">
    <property type="entry name" value="Serpins"/>
    <property type="match status" value="1"/>
</dbReference>
<dbReference type="PANTHER" id="PTHR11461">
    <property type="entry name" value="SERINE PROTEASE INHIBITOR, SERPIN"/>
    <property type="match status" value="1"/>
</dbReference>
<dbReference type="SMART" id="SM00093">
    <property type="entry name" value="SERPIN"/>
    <property type="match status" value="1"/>
</dbReference>
<dbReference type="EMBL" id="DS989822">
    <property type="protein sequence ID" value="EFQ97212.1"/>
    <property type="molecule type" value="Genomic_DNA"/>
</dbReference>
<dbReference type="Gene3D" id="2.30.39.10">
    <property type="entry name" value="Alpha-1-antitrypsin, domain 1"/>
    <property type="match status" value="1"/>
</dbReference>
<dbReference type="Proteomes" id="UP000002669">
    <property type="component" value="Unassembled WGS sequence"/>
</dbReference>
<dbReference type="InterPro" id="IPR036186">
    <property type="entry name" value="Serpin_sf"/>
</dbReference>
<dbReference type="InterPro" id="IPR042185">
    <property type="entry name" value="Serpin_sf_2"/>
</dbReference>
<dbReference type="InterPro" id="IPR000215">
    <property type="entry name" value="Serpin_fam"/>
</dbReference>
<dbReference type="eggNOG" id="KOG2392">
    <property type="taxonomic scope" value="Eukaryota"/>
</dbReference>
<evidence type="ECO:0000259" key="3">
    <source>
        <dbReference type="SMART" id="SM00093"/>
    </source>
</evidence>
<dbReference type="GeneID" id="10031476"/>
<dbReference type="STRING" id="535722.E5QYC0"/>
<dbReference type="GO" id="GO:0004867">
    <property type="term" value="F:serine-type endopeptidase inhibitor activity"/>
    <property type="evidence" value="ECO:0007669"/>
    <property type="project" value="InterPro"/>
</dbReference>
<proteinExistence type="inferred from homology"/>
<dbReference type="Pfam" id="PF00079">
    <property type="entry name" value="Serpin"/>
    <property type="match status" value="1"/>
</dbReference>
<dbReference type="RefSeq" id="XP_003176164.1">
    <property type="nucleotide sequence ID" value="XM_003176116.1"/>
</dbReference>
<dbReference type="VEuPathDB" id="FungiDB:MGYG_00254"/>
<gene>
    <name evidence="4" type="ORF">MGYG_00254</name>
</gene>
<evidence type="ECO:0000313" key="5">
    <source>
        <dbReference type="Proteomes" id="UP000002669"/>
    </source>
</evidence>
<keyword evidence="5" id="KW-1185">Reference proteome</keyword>
<name>E5QYC0_ARTGP</name>
<dbReference type="OMA" id="YFNAAWA"/>
<feature type="domain" description="Serpin" evidence="3">
    <location>
        <begin position="15"/>
        <end position="340"/>
    </location>
</feature>